<proteinExistence type="predicted"/>
<dbReference type="PANTHER" id="PTHR16128:SF5">
    <property type="entry name" value="FAD_NAD(P)-BINDING OXIDOREDUCTASE FAMILY PROTEIN"/>
    <property type="match status" value="1"/>
</dbReference>
<accession>A0A5J4Z0B7</accession>
<dbReference type="InterPro" id="IPR036188">
    <property type="entry name" value="FAD/NAD-bd_sf"/>
</dbReference>
<dbReference type="Pfam" id="PF13450">
    <property type="entry name" value="NAD_binding_8"/>
    <property type="match status" value="1"/>
</dbReference>
<dbReference type="PANTHER" id="PTHR16128">
    <property type="entry name" value="FAD/NAD(P)-BINDING OXIDOREDUCTASE FAMILY PROTEIN"/>
    <property type="match status" value="1"/>
</dbReference>
<comment type="caution">
    <text evidence="1">The sequence shown here is derived from an EMBL/GenBank/DDBJ whole genome shotgun (WGS) entry which is preliminary data.</text>
</comment>
<evidence type="ECO:0000313" key="1">
    <source>
        <dbReference type="EMBL" id="KAA8497066.1"/>
    </source>
</evidence>
<dbReference type="EMBL" id="VRMN01000002">
    <property type="protein sequence ID" value="KAA8497066.1"/>
    <property type="molecule type" value="Genomic_DNA"/>
</dbReference>
<gene>
    <name evidence="1" type="ORF">FVE85_0795</name>
</gene>
<keyword evidence="2" id="KW-1185">Reference proteome</keyword>
<organism evidence="1 2">
    <name type="scientific">Porphyridium purpureum</name>
    <name type="common">Red alga</name>
    <name type="synonym">Porphyridium cruentum</name>
    <dbReference type="NCBI Taxonomy" id="35688"/>
    <lineage>
        <taxon>Eukaryota</taxon>
        <taxon>Rhodophyta</taxon>
        <taxon>Bangiophyceae</taxon>
        <taxon>Porphyridiales</taxon>
        <taxon>Porphyridiaceae</taxon>
        <taxon>Porphyridium</taxon>
    </lineage>
</organism>
<dbReference type="Gene3D" id="3.50.50.60">
    <property type="entry name" value="FAD/NAD(P)-binding domain"/>
    <property type="match status" value="1"/>
</dbReference>
<dbReference type="Gene3D" id="3.90.660.10">
    <property type="match status" value="1"/>
</dbReference>
<dbReference type="PRINTS" id="PR00419">
    <property type="entry name" value="ADXRDTASE"/>
</dbReference>
<dbReference type="OrthoDB" id="2161133at2759"/>
<protein>
    <submittedName>
        <fullName evidence="1">Renalase</fullName>
    </submittedName>
</protein>
<reference evidence="2" key="1">
    <citation type="journal article" date="2019" name="Nat. Commun.">
        <title>Expansion of phycobilisome linker gene families in mesophilic red algae.</title>
        <authorList>
            <person name="Lee J."/>
            <person name="Kim D."/>
            <person name="Bhattacharya D."/>
            <person name="Yoon H.S."/>
        </authorList>
    </citation>
    <scope>NUCLEOTIDE SEQUENCE [LARGE SCALE GENOMIC DNA]</scope>
    <source>
        <strain evidence="2">CCMP 1328</strain>
    </source>
</reference>
<dbReference type="AlphaFoldDB" id="A0A5J4Z0B7"/>
<name>A0A5J4Z0B7_PORPP</name>
<dbReference type="Proteomes" id="UP000324585">
    <property type="component" value="Unassembled WGS sequence"/>
</dbReference>
<evidence type="ECO:0000313" key="2">
    <source>
        <dbReference type="Proteomes" id="UP000324585"/>
    </source>
</evidence>
<dbReference type="SUPFAM" id="SSF51905">
    <property type="entry name" value="FAD/NAD(P)-binding domain"/>
    <property type="match status" value="1"/>
</dbReference>
<sequence>MPLALVDVAIIGAGLSGLTCANILQRAGLQVVVIEKSRGYGGRAATKRIGTSATSSERADHGLRFLKRARNTAESRYSCEDALQAQLTDRLVKQGVLTSWPAQVQHFRKTGVTTVLKDGDPDVQLYVAPEGANSIGKALALNTNVWLDQRLVRMRGSGNFVDPWQLELESTIENSVYPQRLSARSVVFSCPPEQSAEILRRGANAASKSTLEALDGVKYDKCIAAMCAIADSDSLPRELASFQCASFESHPLLAWAQLESSKRRQKHAVLTVHSSAQFGEEHFDNIEALPAAGETLLQTALRHLGVTDTDASFKRVARDRLVAHRWKYAFVRKPYSGGSFLSDELDASLVFCGDWCRAASEADKPATLPSKSNVDAAHDTEHAGFALASGQDAANHVLCRLQQPKPSL</sequence>